<name>A0A7H0LES5_9SPHN</name>
<dbReference type="RefSeq" id="WP_187760507.1">
    <property type="nucleotide sequence ID" value="NZ_CP061038.1"/>
</dbReference>
<feature type="signal peptide" evidence="2">
    <location>
        <begin position="1"/>
        <end position="21"/>
    </location>
</feature>
<protein>
    <submittedName>
        <fullName evidence="3">Uncharacterized protein</fullName>
    </submittedName>
</protein>
<accession>A0A7H0LES5</accession>
<feature type="compositionally biased region" description="Basic and acidic residues" evidence="1">
    <location>
        <begin position="126"/>
        <end position="141"/>
    </location>
</feature>
<evidence type="ECO:0000256" key="1">
    <source>
        <dbReference type="SAM" id="MobiDB-lite"/>
    </source>
</evidence>
<keyword evidence="2" id="KW-0732">Signal</keyword>
<sequence>MTPLKLAVAATLSLTATQAVAADLWRAQSVDGLTILFDGDQLGKARDLTSAVYYMEGPLVAQRFAELHVEFNCAARQVRVTRTLVYDSDFKATPGTIPPGNGAWEKADDGATGKALTDFACGPRGEWPRLGRKQSEQDWRAVMKQQPLKQDAGKASTPSGETPPR</sequence>
<evidence type="ECO:0000313" key="3">
    <source>
        <dbReference type="EMBL" id="QNQ08178.1"/>
    </source>
</evidence>
<feature type="region of interest" description="Disordered" evidence="1">
    <location>
        <begin position="123"/>
        <end position="165"/>
    </location>
</feature>
<evidence type="ECO:0000313" key="4">
    <source>
        <dbReference type="Proteomes" id="UP000516148"/>
    </source>
</evidence>
<reference evidence="3 4" key="1">
    <citation type="submission" date="2020-09" db="EMBL/GenBank/DDBJ databases">
        <title>Sphingomonas sp., a new species isolated from pork steak.</title>
        <authorList>
            <person name="Heidler von Heilborn D."/>
        </authorList>
    </citation>
    <scope>NUCLEOTIDE SEQUENCE [LARGE SCALE GENOMIC DNA]</scope>
    <source>
        <strain evidence="4">S8-3T</strain>
    </source>
</reference>
<dbReference type="KEGG" id="spap:H3Z74_15570"/>
<feature type="compositionally biased region" description="Polar residues" evidence="1">
    <location>
        <begin position="156"/>
        <end position="165"/>
    </location>
</feature>
<feature type="chain" id="PRO_5028990458" evidence="2">
    <location>
        <begin position="22"/>
        <end position="165"/>
    </location>
</feature>
<evidence type="ECO:0000256" key="2">
    <source>
        <dbReference type="SAM" id="SignalP"/>
    </source>
</evidence>
<dbReference type="Proteomes" id="UP000516148">
    <property type="component" value="Chromosome"/>
</dbReference>
<proteinExistence type="predicted"/>
<dbReference type="AlphaFoldDB" id="A0A7H0LES5"/>
<organism evidence="3 4">
    <name type="scientific">Sphingomonas alpina</name>
    <dbReference type="NCBI Taxonomy" id="653931"/>
    <lineage>
        <taxon>Bacteria</taxon>
        <taxon>Pseudomonadati</taxon>
        <taxon>Pseudomonadota</taxon>
        <taxon>Alphaproteobacteria</taxon>
        <taxon>Sphingomonadales</taxon>
        <taxon>Sphingomonadaceae</taxon>
        <taxon>Sphingomonas</taxon>
    </lineage>
</organism>
<keyword evidence="4" id="KW-1185">Reference proteome</keyword>
<gene>
    <name evidence="3" type="ORF">H3Z74_15570</name>
</gene>
<dbReference type="EMBL" id="CP061038">
    <property type="protein sequence ID" value="QNQ08178.1"/>
    <property type="molecule type" value="Genomic_DNA"/>
</dbReference>